<keyword evidence="3" id="KW-1185">Reference proteome</keyword>
<proteinExistence type="predicted"/>
<protein>
    <submittedName>
        <fullName evidence="2">Oxygenase MpaB family protein</fullName>
        <ecNumber evidence="2">1.-.-.-</ecNumber>
    </submittedName>
</protein>
<dbReference type="EMBL" id="JBBEUB010000015">
    <property type="protein sequence ID" value="MEJ2905722.1"/>
    <property type="molecule type" value="Genomic_DNA"/>
</dbReference>
<accession>A0ABU8NTZ7</accession>
<comment type="caution">
    <text evidence="2">The sequence shown here is derived from an EMBL/GenBank/DDBJ whole genome shotgun (WGS) entry which is preliminary data.</text>
</comment>
<dbReference type="GO" id="GO:0016491">
    <property type="term" value="F:oxidoreductase activity"/>
    <property type="evidence" value="ECO:0007669"/>
    <property type="project" value="UniProtKB-KW"/>
</dbReference>
<evidence type="ECO:0000259" key="1">
    <source>
        <dbReference type="Pfam" id="PF09995"/>
    </source>
</evidence>
<sequence>MDLCLKRFWEKGSGRQLTEWSGAKLNLNIPNKFVKLATKYDVLGDEAAKEIFDGRSFGEAYLYVRQLSKNKVLEDDNLTDHLKKMFLTMQEKPAWVNDDLIKMGCNLCMRSGTNALISLRDYSLMSGYDYAYLNKALIYTGALKKGPAKRITDTLDFWVHVTRDKALEINGLGYQYIVRTRMIHSFSRLMIKEKHTDWDKEKWGEPINLGDMIATNIGFSLFYLHGLHKLGMQISENEELGVFHLWKYVGHLLGIPENHLPNNKKEATEMFYLWTDTQVSADEDSVMLANALENESIASNIFKKAYQKNFIKYLHTCYVRFLIDEETCNRLQISKIKMYSLFPIFRKLRNKLLQKITSISSKNYQRAVYVGNILQTKISEEYLKADSNIHFK</sequence>
<dbReference type="InterPro" id="IPR037473">
    <property type="entry name" value="Lcp-like"/>
</dbReference>
<name>A0ABU8NTZ7_9SPHI</name>
<dbReference type="Proteomes" id="UP001378956">
    <property type="component" value="Unassembled WGS sequence"/>
</dbReference>
<dbReference type="EC" id="1.-.-.-" evidence="2"/>
<dbReference type="RefSeq" id="WP_288884373.1">
    <property type="nucleotide sequence ID" value="NZ_CBFGNQ010000034.1"/>
</dbReference>
<dbReference type="PANTHER" id="PTHR37539:SF1">
    <property type="entry name" value="ER-BOUND OXYGENASE MPAB_MPAB'_RUBBER OXYGENASE CATALYTIC DOMAIN-CONTAINING PROTEIN"/>
    <property type="match status" value="1"/>
</dbReference>
<dbReference type="InterPro" id="IPR018713">
    <property type="entry name" value="MPAB/Lcp_cat_dom"/>
</dbReference>
<dbReference type="PANTHER" id="PTHR37539">
    <property type="entry name" value="SECRETED PROTEIN-RELATED"/>
    <property type="match status" value="1"/>
</dbReference>
<dbReference type="Pfam" id="PF09995">
    <property type="entry name" value="MPAB_Lcp_cat"/>
    <property type="match status" value="1"/>
</dbReference>
<reference evidence="2 3" key="1">
    <citation type="submission" date="2024-03" db="EMBL/GenBank/DDBJ databases">
        <title>Sequence of Lycoming College Course Isolates.</title>
        <authorList>
            <person name="Plotts O."/>
            <person name="Newman J."/>
        </authorList>
    </citation>
    <scope>NUCLEOTIDE SEQUENCE [LARGE SCALE GENOMIC DNA]</scope>
    <source>
        <strain evidence="2 3">CJB-3</strain>
    </source>
</reference>
<evidence type="ECO:0000313" key="2">
    <source>
        <dbReference type="EMBL" id="MEJ2905722.1"/>
    </source>
</evidence>
<feature type="domain" description="ER-bound oxygenase mpaB/mpaB'/Rubber oxygenase catalytic" evidence="1">
    <location>
        <begin position="137"/>
        <end position="298"/>
    </location>
</feature>
<evidence type="ECO:0000313" key="3">
    <source>
        <dbReference type="Proteomes" id="UP001378956"/>
    </source>
</evidence>
<keyword evidence="2" id="KW-0560">Oxidoreductase</keyword>
<organism evidence="2 3">
    <name type="scientific">Pedobacter panaciterrae</name>
    <dbReference type="NCBI Taxonomy" id="363849"/>
    <lineage>
        <taxon>Bacteria</taxon>
        <taxon>Pseudomonadati</taxon>
        <taxon>Bacteroidota</taxon>
        <taxon>Sphingobacteriia</taxon>
        <taxon>Sphingobacteriales</taxon>
        <taxon>Sphingobacteriaceae</taxon>
        <taxon>Pedobacter</taxon>
    </lineage>
</organism>
<gene>
    <name evidence="2" type="ORF">WAE58_24975</name>
</gene>